<evidence type="ECO:0000256" key="11">
    <source>
        <dbReference type="SAM" id="Phobius"/>
    </source>
</evidence>
<evidence type="ECO:0000256" key="4">
    <source>
        <dbReference type="ARBA" id="ARBA00022679"/>
    </source>
</evidence>
<sequence>MIAFAWFIILGMVIVLLTALVVFLMLFRRRDDGSDMQPDIDVVPFDTEASDIYRENLADSFSDHNLWDCSVCSFHNHPAKRRCDLCQTPRGVDQGTFKLLQQLHQRDLKDHDRKSKVEKTLMHVPAFPLSKLQIAASRRKQWKRMPGADGLHRWVRETRKGRSNSCSNRDPVDIILGDFPSDRSGDDRESSTSVHSIGYIRVRDSTGKLVLNESDTVATDFHYKINMAGTDVVMNLEELTMLPFAQKIKWFSTEIHRLWFPWESGHVDIVVRRESVLADSFDHIMLLKPHQMRQRWRVSFVGEPALDAGGVLREWLTLLCAELFHPSLGLFVATVGDDTSYWVHAGSGFSQPNHLDYFSFAGRILGKALLEEQLIQVHLALPLLKHMLGVPISFTDLQFLDDELYRSLLWLKRATDADAIAALCLDFTVTRKVPNGVQVVPLAPNGDTIDVTPVNKAAYIDLLFQYHMLDSVSIQLLTLLASLYSVVPEGLLKLFDYQELELLLCGVPSIDTEDWQRHSEVKYVTPLVPTEIELRNCRWFWAIVNNMAPQEQARLLQFVTGSSRVPAQGFKALISSDGRVQPFNLAFCGPEIGNPFPRAHTCFNRLDLPVYQTKDEMTKYLTLIVNMDITGFSIE</sequence>
<dbReference type="eggNOG" id="KOG0939">
    <property type="taxonomic scope" value="Eukaryota"/>
</dbReference>
<dbReference type="PANTHER" id="PTHR11254">
    <property type="entry name" value="HECT DOMAIN UBIQUITIN-PROTEIN LIGASE"/>
    <property type="match status" value="1"/>
</dbReference>
<dbReference type="InterPro" id="IPR001876">
    <property type="entry name" value="Znf_RanBP2"/>
</dbReference>
<dbReference type="Gene3D" id="4.10.1060.10">
    <property type="entry name" value="Zinc finger, RanBP2-type"/>
    <property type="match status" value="1"/>
</dbReference>
<keyword evidence="6 10" id="KW-0863">Zinc-finger</keyword>
<dbReference type="InterPro" id="IPR000569">
    <property type="entry name" value="HECT_dom"/>
</dbReference>
<comment type="catalytic activity">
    <reaction evidence="1">
        <text>S-ubiquitinyl-[E2 ubiquitin-conjugating enzyme]-L-cysteine + [acceptor protein]-L-lysine = [E2 ubiquitin-conjugating enzyme]-L-cysteine + N(6)-ubiquitinyl-[acceptor protein]-L-lysine.</text>
        <dbReference type="EC" id="2.3.2.26"/>
    </reaction>
</comment>
<dbReference type="SUPFAM" id="SSF90209">
    <property type="entry name" value="Ran binding protein zinc finger-like"/>
    <property type="match status" value="1"/>
</dbReference>
<dbReference type="EC" id="2.3.2.26" evidence="3"/>
<accession>T0QJM5</accession>
<keyword evidence="8" id="KW-0862">Zinc</keyword>
<dbReference type="GO" id="GO:0061630">
    <property type="term" value="F:ubiquitin protein ligase activity"/>
    <property type="evidence" value="ECO:0007669"/>
    <property type="project" value="UniProtKB-EC"/>
</dbReference>
<dbReference type="PANTHER" id="PTHR11254:SF440">
    <property type="entry name" value="E3 UBIQUITIN-PROTEIN LIGASE NEDD-4"/>
    <property type="match status" value="1"/>
</dbReference>
<dbReference type="PROSITE" id="PS50199">
    <property type="entry name" value="ZF_RANBP2_2"/>
    <property type="match status" value="1"/>
</dbReference>
<dbReference type="GO" id="GO:0005737">
    <property type="term" value="C:cytoplasm"/>
    <property type="evidence" value="ECO:0007669"/>
    <property type="project" value="TreeGrafter"/>
</dbReference>
<dbReference type="InParanoid" id="T0QJM5"/>
<feature type="domain" description="HECT" evidence="13">
    <location>
        <begin position="288"/>
        <end position="635"/>
    </location>
</feature>
<keyword evidence="4" id="KW-0808">Transferase</keyword>
<evidence type="ECO:0000256" key="9">
    <source>
        <dbReference type="PROSITE-ProRule" id="PRU00104"/>
    </source>
</evidence>
<evidence type="ECO:0000259" key="12">
    <source>
        <dbReference type="PROSITE" id="PS50199"/>
    </source>
</evidence>
<dbReference type="PROSITE" id="PS50237">
    <property type="entry name" value="HECT"/>
    <property type="match status" value="1"/>
</dbReference>
<dbReference type="InterPro" id="IPR035983">
    <property type="entry name" value="Hect_E3_ubiquitin_ligase"/>
</dbReference>
<dbReference type="SUPFAM" id="SSF56204">
    <property type="entry name" value="Hect, E3 ligase catalytic domain"/>
    <property type="match status" value="1"/>
</dbReference>
<dbReference type="OrthoDB" id="8068875at2759"/>
<dbReference type="CDD" id="cd00078">
    <property type="entry name" value="HECTc"/>
    <property type="match status" value="1"/>
</dbReference>
<dbReference type="InterPro" id="IPR050409">
    <property type="entry name" value="E3_ubiq-protein_ligase"/>
</dbReference>
<dbReference type="GO" id="GO:0016567">
    <property type="term" value="P:protein ubiquitination"/>
    <property type="evidence" value="ECO:0007669"/>
    <property type="project" value="TreeGrafter"/>
</dbReference>
<dbReference type="Proteomes" id="UP000030762">
    <property type="component" value="Unassembled WGS sequence"/>
</dbReference>
<evidence type="ECO:0000256" key="3">
    <source>
        <dbReference type="ARBA" id="ARBA00012485"/>
    </source>
</evidence>
<evidence type="ECO:0000259" key="13">
    <source>
        <dbReference type="PROSITE" id="PS50237"/>
    </source>
</evidence>
<proteinExistence type="predicted"/>
<keyword evidence="15" id="KW-1185">Reference proteome</keyword>
<feature type="domain" description="RanBP2-type" evidence="12">
    <location>
        <begin position="63"/>
        <end position="92"/>
    </location>
</feature>
<dbReference type="InterPro" id="IPR036443">
    <property type="entry name" value="Znf_RanBP2_sf"/>
</dbReference>
<evidence type="ECO:0000256" key="5">
    <source>
        <dbReference type="ARBA" id="ARBA00022723"/>
    </source>
</evidence>
<evidence type="ECO:0000256" key="1">
    <source>
        <dbReference type="ARBA" id="ARBA00000885"/>
    </source>
</evidence>
<dbReference type="VEuPathDB" id="FungiDB:SDRG_07715"/>
<dbReference type="OMA" id="NDWKDNT"/>
<dbReference type="EMBL" id="JH767153">
    <property type="protein sequence ID" value="EQC34916.1"/>
    <property type="molecule type" value="Genomic_DNA"/>
</dbReference>
<gene>
    <name evidence="14" type="ORF">SDRG_07715</name>
</gene>
<dbReference type="SMART" id="SM00547">
    <property type="entry name" value="ZnF_RBZ"/>
    <property type="match status" value="1"/>
</dbReference>
<dbReference type="STRING" id="1156394.T0QJM5"/>
<name>T0QJM5_SAPDV</name>
<protein>
    <recommendedName>
        <fullName evidence="3">HECT-type E3 ubiquitin transferase</fullName>
        <ecNumber evidence="3">2.3.2.26</ecNumber>
    </recommendedName>
</protein>
<dbReference type="Pfam" id="PF00632">
    <property type="entry name" value="HECT"/>
    <property type="match status" value="1"/>
</dbReference>
<evidence type="ECO:0000256" key="6">
    <source>
        <dbReference type="ARBA" id="ARBA00022771"/>
    </source>
</evidence>
<dbReference type="Gene3D" id="3.90.1750.10">
    <property type="entry name" value="Hect, E3 ligase catalytic domains"/>
    <property type="match status" value="1"/>
</dbReference>
<reference evidence="14 15" key="1">
    <citation type="submission" date="2012-04" db="EMBL/GenBank/DDBJ databases">
        <title>The Genome Sequence of Saprolegnia declina VS20.</title>
        <authorList>
            <consortium name="The Broad Institute Genome Sequencing Platform"/>
            <person name="Russ C."/>
            <person name="Nusbaum C."/>
            <person name="Tyler B."/>
            <person name="van West P."/>
            <person name="Dieguez-Uribeondo J."/>
            <person name="de Bruijn I."/>
            <person name="Tripathy S."/>
            <person name="Jiang R."/>
            <person name="Young S.K."/>
            <person name="Zeng Q."/>
            <person name="Gargeya S."/>
            <person name="Fitzgerald M."/>
            <person name="Haas B."/>
            <person name="Abouelleil A."/>
            <person name="Alvarado L."/>
            <person name="Arachchi H.M."/>
            <person name="Berlin A."/>
            <person name="Chapman S.B."/>
            <person name="Goldberg J."/>
            <person name="Griggs A."/>
            <person name="Gujja S."/>
            <person name="Hansen M."/>
            <person name="Howarth C."/>
            <person name="Imamovic A."/>
            <person name="Larimer J."/>
            <person name="McCowen C."/>
            <person name="Montmayeur A."/>
            <person name="Murphy C."/>
            <person name="Neiman D."/>
            <person name="Pearson M."/>
            <person name="Priest M."/>
            <person name="Roberts A."/>
            <person name="Saif S."/>
            <person name="Shea T."/>
            <person name="Sisk P."/>
            <person name="Sykes S."/>
            <person name="Wortman J."/>
            <person name="Nusbaum C."/>
            <person name="Birren B."/>
        </authorList>
    </citation>
    <scope>NUCLEOTIDE SEQUENCE [LARGE SCALE GENOMIC DNA]</scope>
    <source>
        <strain evidence="14 15">VS20</strain>
    </source>
</reference>
<dbReference type="FunFam" id="3.30.2160.10:FF:000002">
    <property type="entry name" value="Putative Ubiquitin-protein ligase E3C"/>
    <property type="match status" value="1"/>
</dbReference>
<dbReference type="Gene3D" id="3.30.2410.10">
    <property type="entry name" value="Hect, E3 ligase catalytic domain"/>
    <property type="match status" value="1"/>
</dbReference>
<evidence type="ECO:0000256" key="7">
    <source>
        <dbReference type="ARBA" id="ARBA00022786"/>
    </source>
</evidence>
<dbReference type="RefSeq" id="XP_008611788.1">
    <property type="nucleotide sequence ID" value="XM_008613566.1"/>
</dbReference>
<dbReference type="Gene3D" id="3.30.2160.10">
    <property type="entry name" value="Hect, E3 ligase catalytic domain"/>
    <property type="match status" value="1"/>
</dbReference>
<feature type="active site" description="Glycyl thioester intermediate" evidence="9">
    <location>
        <position position="602"/>
    </location>
</feature>
<evidence type="ECO:0000256" key="2">
    <source>
        <dbReference type="ARBA" id="ARBA00004906"/>
    </source>
</evidence>
<dbReference type="GO" id="GO:0006511">
    <property type="term" value="P:ubiquitin-dependent protein catabolic process"/>
    <property type="evidence" value="ECO:0007669"/>
    <property type="project" value="TreeGrafter"/>
</dbReference>
<dbReference type="AlphaFoldDB" id="T0QJM5"/>
<keyword evidence="11" id="KW-0472">Membrane</keyword>
<organism evidence="14 15">
    <name type="scientific">Saprolegnia diclina (strain VS20)</name>
    <dbReference type="NCBI Taxonomy" id="1156394"/>
    <lineage>
        <taxon>Eukaryota</taxon>
        <taxon>Sar</taxon>
        <taxon>Stramenopiles</taxon>
        <taxon>Oomycota</taxon>
        <taxon>Saprolegniomycetes</taxon>
        <taxon>Saprolegniales</taxon>
        <taxon>Saprolegniaceae</taxon>
        <taxon>Saprolegnia</taxon>
    </lineage>
</organism>
<dbReference type="GeneID" id="19948442"/>
<feature type="transmembrane region" description="Helical" evidence="11">
    <location>
        <begin position="6"/>
        <end position="27"/>
    </location>
</feature>
<dbReference type="PROSITE" id="PS01358">
    <property type="entry name" value="ZF_RANBP2_1"/>
    <property type="match status" value="1"/>
</dbReference>
<dbReference type="Pfam" id="PF00641">
    <property type="entry name" value="Zn_ribbon_RanBP"/>
    <property type="match status" value="1"/>
</dbReference>
<evidence type="ECO:0000313" key="15">
    <source>
        <dbReference type="Proteomes" id="UP000030762"/>
    </source>
</evidence>
<keyword evidence="7 9" id="KW-0833">Ubl conjugation pathway</keyword>
<keyword evidence="11" id="KW-0812">Transmembrane</keyword>
<dbReference type="FunFam" id="3.30.2410.10:FF:000009">
    <property type="entry name" value="Probable E3 ubiquitin-protein ligase HECTD2"/>
    <property type="match status" value="1"/>
</dbReference>
<evidence type="ECO:0000313" key="14">
    <source>
        <dbReference type="EMBL" id="EQC34916.1"/>
    </source>
</evidence>
<comment type="pathway">
    <text evidence="2">Protein modification; protein ubiquitination.</text>
</comment>
<keyword evidence="5" id="KW-0479">Metal-binding</keyword>
<evidence type="ECO:0000256" key="8">
    <source>
        <dbReference type="ARBA" id="ARBA00022833"/>
    </source>
</evidence>
<keyword evidence="11" id="KW-1133">Transmembrane helix</keyword>
<dbReference type="GO" id="GO:0008270">
    <property type="term" value="F:zinc ion binding"/>
    <property type="evidence" value="ECO:0007669"/>
    <property type="project" value="UniProtKB-KW"/>
</dbReference>
<dbReference type="SMART" id="SM00119">
    <property type="entry name" value="HECTc"/>
    <property type="match status" value="1"/>
</dbReference>
<evidence type="ECO:0000256" key="10">
    <source>
        <dbReference type="PROSITE-ProRule" id="PRU00322"/>
    </source>
</evidence>